<evidence type="ECO:0000256" key="1">
    <source>
        <dbReference type="ARBA" id="ARBA00006034"/>
    </source>
</evidence>
<keyword evidence="2" id="KW-0808">Transferase</keyword>
<dbReference type="NCBIfam" id="TIGR04539">
    <property type="entry name" value="tRNA_cyclodipep"/>
    <property type="match status" value="1"/>
</dbReference>
<dbReference type="InterPro" id="IPR030903">
    <property type="entry name" value="CDPS"/>
</dbReference>
<dbReference type="GO" id="GO:0016755">
    <property type="term" value="F:aminoacyltransferase activity"/>
    <property type="evidence" value="ECO:0007669"/>
    <property type="project" value="InterPro"/>
</dbReference>
<accession>A0A345P5M2</accession>
<name>A0A345P5M2_9GAMM</name>
<evidence type="ECO:0000256" key="3">
    <source>
        <dbReference type="ARBA" id="ARBA00030771"/>
    </source>
</evidence>
<dbReference type="InterPro" id="IPR038622">
    <property type="entry name" value="CDPS_sf"/>
</dbReference>
<dbReference type="Pfam" id="PF16715">
    <property type="entry name" value="CDPS"/>
    <property type="match status" value="1"/>
</dbReference>
<keyword evidence="5" id="KW-1185">Reference proteome</keyword>
<reference evidence="4 5" key="1">
    <citation type="submission" date="2018-07" db="EMBL/GenBank/DDBJ databases">
        <title>Genome sequencing of Moraxellaceae gen. HYN0046.</title>
        <authorList>
            <person name="Kim M."/>
            <person name="Yi H."/>
        </authorList>
    </citation>
    <scope>NUCLEOTIDE SEQUENCE [LARGE SCALE GENOMIC DNA]</scope>
    <source>
        <strain evidence="4 5">HYN0046</strain>
    </source>
</reference>
<proteinExistence type="inferred from homology"/>
<dbReference type="Proteomes" id="UP000253940">
    <property type="component" value="Chromosome"/>
</dbReference>
<evidence type="ECO:0000256" key="2">
    <source>
        <dbReference type="ARBA" id="ARBA00022679"/>
    </source>
</evidence>
<dbReference type="KEGG" id="mbah:HYN46_06925"/>
<protein>
    <recommendedName>
        <fullName evidence="3">Cyclodipeptide synthase</fullName>
    </recommendedName>
</protein>
<gene>
    <name evidence="4" type="ORF">HYN46_06925</name>
</gene>
<dbReference type="OrthoDB" id="4097697at2"/>
<comment type="similarity">
    <text evidence="1">Belongs to the CDPS family.</text>
</comment>
<dbReference type="RefSeq" id="WP_114898691.1">
    <property type="nucleotide sequence ID" value="NZ_CP031222.1"/>
</dbReference>
<organism evidence="4 5">
    <name type="scientific">Aquirhabdus parva</name>
    <dbReference type="NCBI Taxonomy" id="2283318"/>
    <lineage>
        <taxon>Bacteria</taxon>
        <taxon>Pseudomonadati</taxon>
        <taxon>Pseudomonadota</taxon>
        <taxon>Gammaproteobacteria</taxon>
        <taxon>Moraxellales</taxon>
        <taxon>Moraxellaceae</taxon>
        <taxon>Aquirhabdus</taxon>
    </lineage>
</organism>
<dbReference type="EMBL" id="CP031222">
    <property type="protein sequence ID" value="AXI02581.1"/>
    <property type="molecule type" value="Genomic_DNA"/>
</dbReference>
<evidence type="ECO:0000313" key="4">
    <source>
        <dbReference type="EMBL" id="AXI02581.1"/>
    </source>
</evidence>
<dbReference type="AlphaFoldDB" id="A0A345P5M2"/>
<sequence length="248" mass="28789">MTTIYEINLKAYFNKGGEEHDFTGKRCVLAISVGQDYHEDQHFYSAIHLLNESGFSHCKVVVADTLQRHNINANNTAEALTRSIQAGEAWIKRNQPALSALKMNVEIKRWTDELSSESYSEWRKKIEHTFEQSEDFRSAVESTINVFIDRLKLRDPDADFEAAAANCREYIFEEIPVIMPLWAEQGYDYIIYPQKMTDAMAASRVHFVEPFLPDRARWLPIKFKKRGNPIPFIHRTFVSRLPRFAIAI</sequence>
<dbReference type="Gene3D" id="3.40.50.11710">
    <property type="entry name" value="Cyclodipeptide synthase"/>
    <property type="match status" value="1"/>
</dbReference>
<evidence type="ECO:0000313" key="5">
    <source>
        <dbReference type="Proteomes" id="UP000253940"/>
    </source>
</evidence>